<dbReference type="PANTHER" id="PTHR43712:SF12">
    <property type="entry name" value="STERIGMATOCYSTIN 8-O-METHYLTRANSFERASE"/>
    <property type="match status" value="1"/>
</dbReference>
<accession>A0A168D7T7</accession>
<dbReference type="OrthoDB" id="1606438at2759"/>
<dbReference type="InterPro" id="IPR036388">
    <property type="entry name" value="WH-like_DNA-bd_sf"/>
</dbReference>
<dbReference type="InterPro" id="IPR029063">
    <property type="entry name" value="SAM-dependent_MTases_sf"/>
</dbReference>
<evidence type="ECO:0000256" key="3">
    <source>
        <dbReference type="ARBA" id="ARBA00022691"/>
    </source>
</evidence>
<evidence type="ECO:0000313" key="5">
    <source>
        <dbReference type="EMBL" id="KZZ97456.1"/>
    </source>
</evidence>
<keyword evidence="6" id="KW-1185">Reference proteome</keyword>
<gene>
    <name evidence="5" type="ORF">AAL_03420</name>
</gene>
<dbReference type="InterPro" id="IPR001077">
    <property type="entry name" value="COMT_C"/>
</dbReference>
<dbReference type="PROSITE" id="PS51683">
    <property type="entry name" value="SAM_OMT_II"/>
    <property type="match status" value="1"/>
</dbReference>
<dbReference type="AlphaFoldDB" id="A0A168D7T7"/>
<dbReference type="SUPFAM" id="SSF46785">
    <property type="entry name" value="Winged helix' DNA-binding domain"/>
    <property type="match status" value="1"/>
</dbReference>
<reference evidence="5 6" key="1">
    <citation type="journal article" date="2016" name="Genome Biol. Evol.">
        <title>Divergent and convergent evolution of fungal pathogenicity.</title>
        <authorList>
            <person name="Shang Y."/>
            <person name="Xiao G."/>
            <person name="Zheng P."/>
            <person name="Cen K."/>
            <person name="Zhan S."/>
            <person name="Wang C."/>
        </authorList>
    </citation>
    <scope>NUCLEOTIDE SEQUENCE [LARGE SCALE GENOMIC DNA]</scope>
    <source>
        <strain evidence="5 6">RCEF 2490</strain>
    </source>
</reference>
<dbReference type="Pfam" id="PF00891">
    <property type="entry name" value="Methyltransf_2"/>
    <property type="match status" value="1"/>
</dbReference>
<keyword evidence="1 5" id="KW-0489">Methyltransferase</keyword>
<dbReference type="InterPro" id="IPR016461">
    <property type="entry name" value="COMT-like"/>
</dbReference>
<keyword evidence="2 5" id="KW-0808">Transferase</keyword>
<dbReference type="SUPFAM" id="SSF53335">
    <property type="entry name" value="S-adenosyl-L-methionine-dependent methyltransferases"/>
    <property type="match status" value="1"/>
</dbReference>
<dbReference type="EMBL" id="AZGY01000006">
    <property type="protein sequence ID" value="KZZ97456.1"/>
    <property type="molecule type" value="Genomic_DNA"/>
</dbReference>
<evidence type="ECO:0000256" key="2">
    <source>
        <dbReference type="ARBA" id="ARBA00022679"/>
    </source>
</evidence>
<protein>
    <submittedName>
        <fullName evidence="5">O-methyltransferase, family 2</fullName>
    </submittedName>
</protein>
<name>A0A168D7T7_9HYPO</name>
<evidence type="ECO:0000259" key="4">
    <source>
        <dbReference type="Pfam" id="PF00891"/>
    </source>
</evidence>
<dbReference type="InterPro" id="IPR036390">
    <property type="entry name" value="WH_DNA-bd_sf"/>
</dbReference>
<sequence length="425" mass="47034">MDSSQTSRTVALATSLLAIVTELDKYSRENGLPARSFQPGTPISPPALPPSLSASVDEAFAQIEELTMLLLGPMGWMTTQLTRMFDMVGMHALYRYKIPQNLAIGETVAVAELARRCQADEDAFTRLIQFAVPKGCLLSQPEPGTVAHTAFSAMLASSPPINDWVGHVCEDLLPAVSQLPVALTTPDRPGAKTSYNFATGNSKNYWEGLVDDPVRADRFASSMSFMQRMPGWQPAAALEPNVFDWAALDSRSVVVDVGGGDGTFACALADRHPKLKRIIVQDVPHAVEQARRRPDRLRARVEFQAHDFFTPQPVHGASVYFLRKILHDWPDDEAITILRQLVPALNTGARVLINDHVVPPAGVLSPNQEWRSRAQDLAMMALFNSRERTRANWEDLIRRADTRFHIRSIKPMPPGALSLLEIAWE</sequence>
<proteinExistence type="predicted"/>
<comment type="caution">
    <text evidence="5">The sequence shown here is derived from an EMBL/GenBank/DDBJ whole genome shotgun (WGS) entry which is preliminary data.</text>
</comment>
<dbReference type="Gene3D" id="1.10.10.10">
    <property type="entry name" value="Winged helix-like DNA-binding domain superfamily/Winged helix DNA-binding domain"/>
    <property type="match status" value="1"/>
</dbReference>
<dbReference type="GO" id="GO:0032259">
    <property type="term" value="P:methylation"/>
    <property type="evidence" value="ECO:0007669"/>
    <property type="project" value="UniProtKB-KW"/>
</dbReference>
<dbReference type="Proteomes" id="UP000078544">
    <property type="component" value="Unassembled WGS sequence"/>
</dbReference>
<dbReference type="GO" id="GO:0008171">
    <property type="term" value="F:O-methyltransferase activity"/>
    <property type="evidence" value="ECO:0007669"/>
    <property type="project" value="InterPro"/>
</dbReference>
<dbReference type="PANTHER" id="PTHR43712">
    <property type="entry name" value="PUTATIVE (AFU_ORTHOLOGUE AFUA_4G14580)-RELATED"/>
    <property type="match status" value="1"/>
</dbReference>
<organism evidence="5 6">
    <name type="scientific">Moelleriella libera RCEF 2490</name>
    <dbReference type="NCBI Taxonomy" id="1081109"/>
    <lineage>
        <taxon>Eukaryota</taxon>
        <taxon>Fungi</taxon>
        <taxon>Dikarya</taxon>
        <taxon>Ascomycota</taxon>
        <taxon>Pezizomycotina</taxon>
        <taxon>Sordariomycetes</taxon>
        <taxon>Hypocreomycetidae</taxon>
        <taxon>Hypocreales</taxon>
        <taxon>Clavicipitaceae</taxon>
        <taxon>Moelleriella</taxon>
    </lineage>
</organism>
<dbReference type="Gene3D" id="3.40.50.150">
    <property type="entry name" value="Vaccinia Virus protein VP39"/>
    <property type="match status" value="1"/>
</dbReference>
<feature type="domain" description="O-methyltransferase C-terminal" evidence="4">
    <location>
        <begin position="195"/>
        <end position="400"/>
    </location>
</feature>
<keyword evidence="3" id="KW-0949">S-adenosyl-L-methionine</keyword>
<evidence type="ECO:0000256" key="1">
    <source>
        <dbReference type="ARBA" id="ARBA00022603"/>
    </source>
</evidence>
<evidence type="ECO:0000313" key="6">
    <source>
        <dbReference type="Proteomes" id="UP000078544"/>
    </source>
</evidence>